<dbReference type="EMBL" id="GGEC01008751">
    <property type="protein sequence ID" value="MBW89234.1"/>
    <property type="molecule type" value="Transcribed_RNA"/>
</dbReference>
<accession>A0A2P2J6X9</accession>
<dbReference type="AlphaFoldDB" id="A0A2P2J6X9"/>
<sequence length="49" mass="5820">MFQKKETGAKHSPCLPEVLPLEHYKIWFLAKQLFSTLIQPCWSLIHKRP</sequence>
<evidence type="ECO:0000313" key="1">
    <source>
        <dbReference type="EMBL" id="MBW89234.1"/>
    </source>
</evidence>
<organism evidence="1">
    <name type="scientific">Rhizophora mucronata</name>
    <name type="common">Asiatic mangrove</name>
    <dbReference type="NCBI Taxonomy" id="61149"/>
    <lineage>
        <taxon>Eukaryota</taxon>
        <taxon>Viridiplantae</taxon>
        <taxon>Streptophyta</taxon>
        <taxon>Embryophyta</taxon>
        <taxon>Tracheophyta</taxon>
        <taxon>Spermatophyta</taxon>
        <taxon>Magnoliopsida</taxon>
        <taxon>eudicotyledons</taxon>
        <taxon>Gunneridae</taxon>
        <taxon>Pentapetalae</taxon>
        <taxon>rosids</taxon>
        <taxon>fabids</taxon>
        <taxon>Malpighiales</taxon>
        <taxon>Rhizophoraceae</taxon>
        <taxon>Rhizophora</taxon>
    </lineage>
</organism>
<proteinExistence type="predicted"/>
<protein>
    <submittedName>
        <fullName evidence="1">Uncharacterized protein</fullName>
    </submittedName>
</protein>
<name>A0A2P2J6X9_RHIMU</name>
<reference evidence="1" key="1">
    <citation type="submission" date="2018-02" db="EMBL/GenBank/DDBJ databases">
        <title>Rhizophora mucronata_Transcriptome.</title>
        <authorList>
            <person name="Meera S.P."/>
            <person name="Sreeshan A."/>
            <person name="Augustine A."/>
        </authorList>
    </citation>
    <scope>NUCLEOTIDE SEQUENCE</scope>
    <source>
        <tissue evidence="1">Leaf</tissue>
    </source>
</reference>